<evidence type="ECO:0008006" key="5">
    <source>
        <dbReference type="Google" id="ProtNLM"/>
    </source>
</evidence>
<dbReference type="OMA" id="IEYERYG"/>
<name>A0A1Q2ZY31_ZYGRO</name>
<evidence type="ECO:0000256" key="2">
    <source>
        <dbReference type="SAM" id="MobiDB-lite"/>
    </source>
</evidence>
<dbReference type="eggNOG" id="ENOG502QTPN">
    <property type="taxonomic scope" value="Eukaryota"/>
</dbReference>
<accession>A0A1Q2ZY31</accession>
<feature type="coiled-coil region" evidence="1">
    <location>
        <begin position="93"/>
        <end position="120"/>
    </location>
</feature>
<sequence length="486" mass="55663">MFACLHVSLPFNNAEVLAIMSGRILFGSAAAAAAGYMIYEYQRQDERQRQSVIPVSFGAPLQQDQQQQQRQQHQYQDRPESINWVADKAEVSKNRASEIAESFQKEATEQKEQVKNEAATGWGRVKSGLSEDIGSIKDALFGRPVQSQHQKGETGVSHSIFNWSFNDAERAKAIAIGEFDRAKKDLASAQERWSQTKKGVFDSGDAYLKQNVDALKRALDQKKQTMDEASERYASYAKHNFNELSDGLDAQDEKIRREGGFFKWLTRSPPEHKKEEESVDPKDEWATSTLAGFGENAYFFSQEQIHDQLRNNEIGPSEAQRRLDELKRIKQKGWMQYAKNPESEESIAKNAFKSLEGWGETAAQFAQEELEEARRRFHRRIGSRDDAAKAMDEAAARVQEAKNRVDNTGSSWWQTAKQQTDEEHENAKRAFDRAVTDYEETKKIFDNWRDKHTGKFWSSADGSVRAMRRKELLPEDSNLQEQLLEE</sequence>
<proteinExistence type="predicted"/>
<dbReference type="EMBL" id="BDGX01000009">
    <property type="protein sequence ID" value="GAV48335.1"/>
    <property type="molecule type" value="Genomic_DNA"/>
</dbReference>
<feature type="compositionally biased region" description="Basic and acidic residues" evidence="2">
    <location>
        <begin position="383"/>
        <end position="405"/>
    </location>
</feature>
<protein>
    <recommendedName>
        <fullName evidence="5">Mitochondrial outer membrane protein OM45</fullName>
    </recommendedName>
</protein>
<evidence type="ECO:0000313" key="4">
    <source>
        <dbReference type="Proteomes" id="UP000187013"/>
    </source>
</evidence>
<dbReference type="OrthoDB" id="3976380at2759"/>
<reference evidence="3 4" key="1">
    <citation type="submission" date="2016-08" db="EMBL/GenBank/DDBJ databases">
        <title>Draft genome sequence of allopolyploid Zygosaccharomyces rouxii.</title>
        <authorList>
            <person name="Watanabe J."/>
            <person name="Uehara K."/>
            <person name="Mogi Y."/>
            <person name="Tsukioka Y."/>
        </authorList>
    </citation>
    <scope>NUCLEOTIDE SEQUENCE [LARGE SCALE GENOMIC DNA]</scope>
    <source>
        <strain evidence="3 4">NBRC 110957</strain>
    </source>
</reference>
<feature type="compositionally biased region" description="Polar residues" evidence="2">
    <location>
        <begin position="406"/>
        <end position="418"/>
    </location>
</feature>
<evidence type="ECO:0000256" key="1">
    <source>
        <dbReference type="SAM" id="Coils"/>
    </source>
</evidence>
<comment type="caution">
    <text evidence="3">The sequence shown here is derived from an EMBL/GenBank/DDBJ whole genome shotgun (WGS) entry which is preliminary data.</text>
</comment>
<feature type="region of interest" description="Disordered" evidence="2">
    <location>
        <begin position="383"/>
        <end position="427"/>
    </location>
</feature>
<dbReference type="AlphaFoldDB" id="A0A1Q2ZY31"/>
<dbReference type="Proteomes" id="UP000187013">
    <property type="component" value="Unassembled WGS sequence"/>
</dbReference>
<evidence type="ECO:0000313" key="3">
    <source>
        <dbReference type="EMBL" id="GAV48335.1"/>
    </source>
</evidence>
<feature type="coiled-coil region" evidence="1">
    <location>
        <begin position="212"/>
        <end position="239"/>
    </location>
</feature>
<gene>
    <name evidence="3" type="ORF">ZYGR_0I06320</name>
</gene>
<keyword evidence="1" id="KW-0175">Coiled coil</keyword>
<organism evidence="3 4">
    <name type="scientific">Zygosaccharomyces rouxii</name>
    <dbReference type="NCBI Taxonomy" id="4956"/>
    <lineage>
        <taxon>Eukaryota</taxon>
        <taxon>Fungi</taxon>
        <taxon>Dikarya</taxon>
        <taxon>Ascomycota</taxon>
        <taxon>Saccharomycotina</taxon>
        <taxon>Saccharomycetes</taxon>
        <taxon>Saccharomycetales</taxon>
        <taxon>Saccharomycetaceae</taxon>
        <taxon>Zygosaccharomyces</taxon>
    </lineage>
</organism>
<dbReference type="Gene3D" id="1.20.120.330">
    <property type="entry name" value="Nucleotidyltransferases domain 2"/>
    <property type="match status" value="1"/>
</dbReference>